<evidence type="ECO:0000256" key="5">
    <source>
        <dbReference type="ARBA" id="ARBA00010813"/>
    </source>
</evidence>
<evidence type="ECO:0000256" key="11">
    <source>
        <dbReference type="ARBA" id="ARBA00023098"/>
    </source>
</evidence>
<protein>
    <recommendedName>
        <fullName evidence="6">inositol-3-phosphate synthase</fullName>
        <ecNumber evidence="6">5.5.1.4</ecNumber>
    </recommendedName>
</protein>
<dbReference type="EC" id="5.5.1.4" evidence="6"/>
<dbReference type="PIRSF" id="PIRSF015578">
    <property type="entry name" value="Myoinos-ppht_syn"/>
    <property type="match status" value="1"/>
</dbReference>
<dbReference type="SUPFAM" id="SSF51735">
    <property type="entry name" value="NAD(P)-binding Rossmann-fold domains"/>
    <property type="match status" value="1"/>
</dbReference>
<evidence type="ECO:0000313" key="18">
    <source>
        <dbReference type="Proteomes" id="UP000792457"/>
    </source>
</evidence>
<keyword evidence="7" id="KW-0963">Cytoplasm</keyword>
<dbReference type="GO" id="GO:0005737">
    <property type="term" value="C:cytoplasm"/>
    <property type="evidence" value="ECO:0007669"/>
    <property type="project" value="UniProtKB-SubCell"/>
</dbReference>
<dbReference type="PANTHER" id="PTHR11510">
    <property type="entry name" value="MYO-INOSITOL-1 PHOSPHATE SYNTHASE"/>
    <property type="match status" value="1"/>
</dbReference>
<dbReference type="GO" id="GO:0004512">
    <property type="term" value="F:inositol-3-phosphate synthase activity"/>
    <property type="evidence" value="ECO:0007669"/>
    <property type="project" value="UniProtKB-EC"/>
</dbReference>
<comment type="catalytic activity">
    <reaction evidence="1">
        <text>D-glucose 6-phosphate = 1D-myo-inositol 3-phosphate</text>
        <dbReference type="Rhea" id="RHEA:10716"/>
        <dbReference type="ChEBI" id="CHEBI:58401"/>
        <dbReference type="ChEBI" id="CHEBI:61548"/>
        <dbReference type="EC" id="5.5.1.4"/>
    </reaction>
</comment>
<gene>
    <name evidence="17" type="ORF">J437_LFUL014193</name>
</gene>
<dbReference type="InterPro" id="IPR013021">
    <property type="entry name" value="Myo-inos-1-P_Synthase_GAPDH"/>
</dbReference>
<keyword evidence="9" id="KW-0398">Inositol biosynthesis</keyword>
<comment type="pathway">
    <text evidence="4">Polyol metabolism; myo-inositol biosynthesis; myo-inositol from D-glucose 6-phosphate: step 1/2.</text>
</comment>
<reference evidence="17" key="1">
    <citation type="submission" date="2013-04" db="EMBL/GenBank/DDBJ databases">
        <authorList>
            <person name="Qu J."/>
            <person name="Murali S.C."/>
            <person name="Bandaranaike D."/>
            <person name="Bellair M."/>
            <person name="Blankenburg K."/>
            <person name="Chao H."/>
            <person name="Dinh H."/>
            <person name="Doddapaneni H."/>
            <person name="Downs B."/>
            <person name="Dugan-Rocha S."/>
            <person name="Elkadiri S."/>
            <person name="Gnanaolivu R.D."/>
            <person name="Hernandez B."/>
            <person name="Javaid M."/>
            <person name="Jayaseelan J.C."/>
            <person name="Lee S."/>
            <person name="Li M."/>
            <person name="Ming W."/>
            <person name="Munidasa M."/>
            <person name="Muniz J."/>
            <person name="Nguyen L."/>
            <person name="Ongeri F."/>
            <person name="Osuji N."/>
            <person name="Pu L.-L."/>
            <person name="Puazo M."/>
            <person name="Qu C."/>
            <person name="Quiroz J."/>
            <person name="Raj R."/>
            <person name="Weissenberger G."/>
            <person name="Xin Y."/>
            <person name="Zou X."/>
            <person name="Han Y."/>
            <person name="Richards S."/>
            <person name="Worley K."/>
            <person name="Muzny D."/>
            <person name="Gibbs R."/>
        </authorList>
    </citation>
    <scope>NUCLEOTIDE SEQUENCE</scope>
    <source>
        <strain evidence="17">Sampled in the wild</strain>
    </source>
</reference>
<dbReference type="GO" id="GO:0008654">
    <property type="term" value="P:phospholipid biosynthetic process"/>
    <property type="evidence" value="ECO:0007669"/>
    <property type="project" value="UniProtKB-KW"/>
</dbReference>
<dbReference type="SUPFAM" id="SSF55347">
    <property type="entry name" value="Glyceraldehyde-3-phosphate dehydrogenase-like, C-terminal domain"/>
    <property type="match status" value="1"/>
</dbReference>
<evidence type="ECO:0000256" key="12">
    <source>
        <dbReference type="ARBA" id="ARBA00023209"/>
    </source>
</evidence>
<dbReference type="AlphaFoldDB" id="A0A8K0KH62"/>
<feature type="domain" description="Myo-inositol-1-phosphate synthase GAPDH-like" evidence="16">
    <location>
        <begin position="272"/>
        <end position="319"/>
    </location>
</feature>
<evidence type="ECO:0000256" key="3">
    <source>
        <dbReference type="ARBA" id="ARBA00004496"/>
    </source>
</evidence>
<dbReference type="FunFam" id="3.40.50.720:FF:000069">
    <property type="entry name" value="Inositol-3-phosphate synthase 1"/>
    <property type="match status" value="1"/>
</dbReference>
<dbReference type="InterPro" id="IPR002587">
    <property type="entry name" value="Myo-inos-1-P_Synthase"/>
</dbReference>
<keyword evidence="14" id="KW-1208">Phospholipid metabolism</keyword>
<reference evidence="17" key="2">
    <citation type="submission" date="2017-10" db="EMBL/GenBank/DDBJ databases">
        <title>Ladona fulva Genome sequencing and assembly.</title>
        <authorList>
            <person name="Murali S."/>
            <person name="Richards S."/>
            <person name="Bandaranaike D."/>
            <person name="Bellair M."/>
            <person name="Blankenburg K."/>
            <person name="Chao H."/>
            <person name="Dinh H."/>
            <person name="Doddapaneni H."/>
            <person name="Dugan-Rocha S."/>
            <person name="Elkadiri S."/>
            <person name="Gnanaolivu R."/>
            <person name="Hernandez B."/>
            <person name="Skinner E."/>
            <person name="Javaid M."/>
            <person name="Lee S."/>
            <person name="Li M."/>
            <person name="Ming W."/>
            <person name="Munidasa M."/>
            <person name="Muniz J."/>
            <person name="Nguyen L."/>
            <person name="Hughes D."/>
            <person name="Osuji N."/>
            <person name="Pu L.-L."/>
            <person name="Puazo M."/>
            <person name="Qu C."/>
            <person name="Quiroz J."/>
            <person name="Raj R."/>
            <person name="Weissenberger G."/>
            <person name="Xin Y."/>
            <person name="Zou X."/>
            <person name="Han Y."/>
            <person name="Worley K."/>
            <person name="Muzny D."/>
            <person name="Gibbs R."/>
        </authorList>
    </citation>
    <scope>NUCLEOTIDE SEQUENCE</scope>
    <source>
        <strain evidence="17">Sampled in the wild</strain>
    </source>
</reference>
<comment type="caution">
    <text evidence="17">The sequence shown here is derived from an EMBL/GenBank/DDBJ whole genome shotgun (WGS) entry which is preliminary data.</text>
</comment>
<evidence type="ECO:0000256" key="2">
    <source>
        <dbReference type="ARBA" id="ARBA00001911"/>
    </source>
</evidence>
<dbReference type="Pfam" id="PF01658">
    <property type="entry name" value="Inos-1-P_synth"/>
    <property type="match status" value="1"/>
</dbReference>
<dbReference type="UniPathway" id="UPA00823">
    <property type="reaction ID" value="UER00787"/>
</dbReference>
<sequence length="466" mass="51123">MQYAYPETFDLKFKLQKEPKSIGVMMVGWGGNNGTTFTASLLANQGNITWEDPRGGTKAPNWLGSLTQCSTAYLGIGGDGKEVYIPWNGLVPLVDVNKIKVGGWDISKMNMADATARAHVLDIDLQRKLRPLMEPMVPLPSVYDPKFVASNQNDRANNVLKGSKSENLEKIIYDIVEFRKNENLDLVIVVWTANTERCCEIMPGIHDTAENLFKAIYEDHPEISPSTLFAIAAIKAQCPFINGSPQNTLVPGCIDFAEKNGIFVAGDDFKSGQTKLKSVLVDFLVGAGLKPMSIMSYNHLGNNDGKNLSAPEQFRSKEVKLLMKPYQSLYFIGLDLGDSKRAMDEYISEIMLGGHNTIVIHNVCEDSLLATPLILDLVVLTEFFGRLRIGSTSKTASHLHSALSILGYFLKAPVGMPGAPVVNALAKQRSALENLLRACVGLGPVNHMHLEHRVQIPEFASCVTSL</sequence>
<evidence type="ECO:0000256" key="8">
    <source>
        <dbReference type="ARBA" id="ARBA00022516"/>
    </source>
</evidence>
<keyword evidence="18" id="KW-1185">Reference proteome</keyword>
<name>A0A8K0KH62_LADFU</name>
<evidence type="ECO:0000259" key="16">
    <source>
        <dbReference type="Pfam" id="PF01658"/>
    </source>
</evidence>
<evidence type="ECO:0000256" key="7">
    <source>
        <dbReference type="ARBA" id="ARBA00022490"/>
    </source>
</evidence>
<dbReference type="FunFam" id="3.30.360.10:FF:000055">
    <property type="entry name" value="Putative myo-inositol-1-phosphate synthase"/>
    <property type="match status" value="1"/>
</dbReference>
<evidence type="ECO:0000256" key="1">
    <source>
        <dbReference type="ARBA" id="ARBA00000113"/>
    </source>
</evidence>
<keyword evidence="10" id="KW-0520">NAD</keyword>
<evidence type="ECO:0000256" key="6">
    <source>
        <dbReference type="ARBA" id="ARBA00012125"/>
    </source>
</evidence>
<keyword evidence="11" id="KW-0443">Lipid metabolism</keyword>
<evidence type="ECO:0000256" key="14">
    <source>
        <dbReference type="ARBA" id="ARBA00023264"/>
    </source>
</evidence>
<dbReference type="Pfam" id="PF07994">
    <property type="entry name" value="NAD_binding_5"/>
    <property type="match status" value="1"/>
</dbReference>
<proteinExistence type="inferred from homology"/>
<dbReference type="GO" id="GO:0006021">
    <property type="term" value="P:inositol biosynthetic process"/>
    <property type="evidence" value="ECO:0007669"/>
    <property type="project" value="UniProtKB-UniPathway"/>
</dbReference>
<evidence type="ECO:0000256" key="15">
    <source>
        <dbReference type="ARBA" id="ARBA00025559"/>
    </source>
</evidence>
<dbReference type="Gene3D" id="3.40.50.720">
    <property type="entry name" value="NAD(P)-binding Rossmann-like Domain"/>
    <property type="match status" value="2"/>
</dbReference>
<keyword evidence="13" id="KW-0413">Isomerase</keyword>
<comment type="similarity">
    <text evidence="5">Belongs to the myo-inositol 1-phosphate synthase family.</text>
</comment>
<dbReference type="EMBL" id="KZ308813">
    <property type="protein sequence ID" value="KAG8234447.1"/>
    <property type="molecule type" value="Genomic_DNA"/>
</dbReference>
<evidence type="ECO:0000256" key="13">
    <source>
        <dbReference type="ARBA" id="ARBA00023235"/>
    </source>
</evidence>
<accession>A0A8K0KH62</accession>
<comment type="subcellular location">
    <subcellularLocation>
        <location evidence="3">Cytoplasm</location>
    </subcellularLocation>
</comment>
<dbReference type="Proteomes" id="UP000792457">
    <property type="component" value="Unassembled WGS sequence"/>
</dbReference>
<dbReference type="InterPro" id="IPR036291">
    <property type="entry name" value="NAD(P)-bd_dom_sf"/>
</dbReference>
<evidence type="ECO:0000256" key="4">
    <source>
        <dbReference type="ARBA" id="ARBA00005117"/>
    </source>
</evidence>
<keyword evidence="8" id="KW-0444">Lipid biosynthesis</keyword>
<dbReference type="OrthoDB" id="2887at2759"/>
<evidence type="ECO:0000256" key="10">
    <source>
        <dbReference type="ARBA" id="ARBA00023027"/>
    </source>
</evidence>
<comment type="cofactor">
    <cofactor evidence="2">
        <name>NAD(+)</name>
        <dbReference type="ChEBI" id="CHEBI:57540"/>
    </cofactor>
</comment>
<keyword evidence="12" id="KW-0594">Phospholipid biosynthesis</keyword>
<comment type="function">
    <text evidence="15">Key enzyme in myo-inositol biosynthesis pathway that catalyzes the conversion of glucose 6-phosphate to 1-myo-inositol 1-phosphate in a NAD-dependent manner. Rate-limiting enzyme in the synthesis of all inositol-containing compounds.</text>
</comment>
<evidence type="ECO:0000313" key="17">
    <source>
        <dbReference type="EMBL" id="KAG8234447.1"/>
    </source>
</evidence>
<organism evidence="17 18">
    <name type="scientific">Ladona fulva</name>
    <name type="common">Scarce chaser dragonfly</name>
    <name type="synonym">Libellula fulva</name>
    <dbReference type="NCBI Taxonomy" id="123851"/>
    <lineage>
        <taxon>Eukaryota</taxon>
        <taxon>Metazoa</taxon>
        <taxon>Ecdysozoa</taxon>
        <taxon>Arthropoda</taxon>
        <taxon>Hexapoda</taxon>
        <taxon>Insecta</taxon>
        <taxon>Pterygota</taxon>
        <taxon>Palaeoptera</taxon>
        <taxon>Odonata</taxon>
        <taxon>Epiprocta</taxon>
        <taxon>Anisoptera</taxon>
        <taxon>Libelluloidea</taxon>
        <taxon>Libellulidae</taxon>
        <taxon>Ladona</taxon>
    </lineage>
</organism>
<evidence type="ECO:0000256" key="9">
    <source>
        <dbReference type="ARBA" id="ARBA00022550"/>
    </source>
</evidence>